<sequence length="121" mass="13819">MQHHGALAYQQAVKATESPREREAALLAKAALQLEHVRDDWDNSRHELDAALMFNRKLWTVFLTSVTREDNPLPAPVRQNIANLGLFVMNQTREVMVEPQPRRLDSLININRQLAAGLRGR</sequence>
<keyword evidence="2" id="KW-1185">Reference proteome</keyword>
<dbReference type="GO" id="GO:0044781">
    <property type="term" value="P:bacterial-type flagellum organization"/>
    <property type="evidence" value="ECO:0007669"/>
    <property type="project" value="InterPro"/>
</dbReference>
<dbReference type="Proteomes" id="UP001156140">
    <property type="component" value="Unassembled WGS sequence"/>
</dbReference>
<keyword evidence="1" id="KW-0282">Flagellum</keyword>
<dbReference type="Pfam" id="PF07309">
    <property type="entry name" value="FlaF"/>
    <property type="match status" value="1"/>
</dbReference>
<keyword evidence="1" id="KW-0969">Cilium</keyword>
<dbReference type="EMBL" id="JALAZD010000001">
    <property type="protein sequence ID" value="MCI0127682.1"/>
    <property type="molecule type" value="Genomic_DNA"/>
</dbReference>
<evidence type="ECO:0000313" key="2">
    <source>
        <dbReference type="Proteomes" id="UP001156140"/>
    </source>
</evidence>
<protein>
    <submittedName>
        <fullName evidence="1">Flagellar biosynthesis regulator FlaF</fullName>
    </submittedName>
</protein>
<dbReference type="RefSeq" id="WP_035033475.1">
    <property type="nucleotide sequence ID" value="NZ_CP068983.1"/>
</dbReference>
<comment type="caution">
    <text evidence="1">The sequence shown here is derived from an EMBL/GenBank/DDBJ whole genome shotgun (WGS) entry which is preliminary data.</text>
</comment>
<dbReference type="InterPro" id="IPR010845">
    <property type="entry name" value="FlaF"/>
</dbReference>
<accession>A0AA41QNY3</accession>
<dbReference type="AlphaFoldDB" id="A0AA41QNY3"/>
<evidence type="ECO:0000313" key="1">
    <source>
        <dbReference type="EMBL" id="MCI0127682.1"/>
    </source>
</evidence>
<proteinExistence type="predicted"/>
<dbReference type="NCBIfam" id="NF009435">
    <property type="entry name" value="PRK12794.1"/>
    <property type="match status" value="1"/>
</dbReference>
<gene>
    <name evidence="1" type="primary">flaF</name>
    <name evidence="1" type="ORF">ML536_12685</name>
</gene>
<reference evidence="1" key="1">
    <citation type="submission" date="2022-03" db="EMBL/GenBank/DDBJ databases">
        <title>The complete genome sequence of a Methyloterrigena soli.</title>
        <authorList>
            <person name="Zi Z."/>
        </authorList>
    </citation>
    <scope>NUCLEOTIDE SEQUENCE</scope>
    <source>
        <strain evidence="1">M48</strain>
    </source>
</reference>
<keyword evidence="1" id="KW-0966">Cell projection</keyword>
<name>A0AA41QNY3_9HYPH</name>
<organism evidence="1 2">
    <name type="scientific">Paradevosia shaoguanensis</name>
    <dbReference type="NCBI Taxonomy" id="1335043"/>
    <lineage>
        <taxon>Bacteria</taxon>
        <taxon>Pseudomonadati</taxon>
        <taxon>Pseudomonadota</taxon>
        <taxon>Alphaproteobacteria</taxon>
        <taxon>Hyphomicrobiales</taxon>
        <taxon>Devosiaceae</taxon>
        <taxon>Paradevosia</taxon>
    </lineage>
</organism>